<keyword evidence="2" id="KW-0472">Membrane</keyword>
<dbReference type="Proteomes" id="UP000236634">
    <property type="component" value="Unassembled WGS sequence"/>
</dbReference>
<dbReference type="AlphaFoldDB" id="A0A2K0XHX9"/>
<evidence type="ECO:0000256" key="1">
    <source>
        <dbReference type="SAM" id="MobiDB-lite"/>
    </source>
</evidence>
<evidence type="ECO:0000313" key="5">
    <source>
        <dbReference type="Proteomes" id="UP000236634"/>
    </source>
</evidence>
<proteinExistence type="predicted"/>
<evidence type="ECO:0000256" key="2">
    <source>
        <dbReference type="SAM" id="Phobius"/>
    </source>
</evidence>
<dbReference type="InterPro" id="IPR005543">
    <property type="entry name" value="PASTA_dom"/>
</dbReference>
<feature type="compositionally biased region" description="Polar residues" evidence="1">
    <location>
        <begin position="224"/>
        <end position="237"/>
    </location>
</feature>
<dbReference type="CDD" id="cd06577">
    <property type="entry name" value="PASTA_pknB"/>
    <property type="match status" value="1"/>
</dbReference>
<feature type="region of interest" description="Disordered" evidence="1">
    <location>
        <begin position="218"/>
        <end position="285"/>
    </location>
</feature>
<evidence type="ECO:0000313" key="4">
    <source>
        <dbReference type="EMBL" id="PNP94129.1"/>
    </source>
</evidence>
<name>A0A2K0XHX9_9BACT</name>
<feature type="transmembrane region" description="Helical" evidence="2">
    <location>
        <begin position="12"/>
        <end position="33"/>
    </location>
</feature>
<feature type="domain" description="PASTA" evidence="3">
    <location>
        <begin position="44"/>
        <end position="110"/>
    </location>
</feature>
<gene>
    <name evidence="4" type="ORF">BFS16_08135</name>
</gene>
<feature type="domain" description="PASTA" evidence="3">
    <location>
        <begin position="112"/>
        <end position="182"/>
    </location>
</feature>
<organism evidence="4 5">
    <name type="scientific">Hoylesella timonensis</name>
    <dbReference type="NCBI Taxonomy" id="386414"/>
    <lineage>
        <taxon>Bacteria</taxon>
        <taxon>Pseudomonadati</taxon>
        <taxon>Bacteroidota</taxon>
        <taxon>Bacteroidia</taxon>
        <taxon>Bacteroidales</taxon>
        <taxon>Prevotellaceae</taxon>
        <taxon>Hoylesella</taxon>
    </lineage>
</organism>
<evidence type="ECO:0000259" key="3">
    <source>
        <dbReference type="PROSITE" id="PS51178"/>
    </source>
</evidence>
<keyword evidence="2" id="KW-1133">Transmembrane helix</keyword>
<dbReference type="Gene3D" id="3.30.10.20">
    <property type="match status" value="1"/>
</dbReference>
<reference evidence="4 5" key="1">
    <citation type="submission" date="2017-03" db="EMBL/GenBank/DDBJ databases">
        <authorList>
            <person name="Afonso C.L."/>
            <person name="Miller P.J."/>
            <person name="Scott M.A."/>
            <person name="Spackman E."/>
            <person name="Goraichik I."/>
            <person name="Dimitrov K.M."/>
            <person name="Suarez D.L."/>
            <person name="Swayne D.E."/>
        </authorList>
    </citation>
    <scope>NUCLEOTIDE SEQUENCE [LARGE SCALE GENOMIC DNA]</scope>
    <source>
        <strain evidence="4 5">DNF00076</strain>
    </source>
</reference>
<dbReference type="SMART" id="SM00740">
    <property type="entry name" value="PASTA"/>
    <property type="match status" value="2"/>
</dbReference>
<dbReference type="Pfam" id="PF03793">
    <property type="entry name" value="PASTA"/>
    <property type="match status" value="1"/>
</dbReference>
<protein>
    <submittedName>
        <fullName evidence="4">Penicillin-binding protein</fullName>
    </submittedName>
</protein>
<dbReference type="RefSeq" id="WP_103003546.1">
    <property type="nucleotide sequence ID" value="NZ_NBAX01000006.1"/>
</dbReference>
<keyword evidence="2" id="KW-0812">Transmembrane</keyword>
<comment type="caution">
    <text evidence="4">The sequence shown here is derived from an EMBL/GenBank/DDBJ whole genome shotgun (WGS) entry which is preliminary data.</text>
</comment>
<dbReference type="PROSITE" id="PS51178">
    <property type="entry name" value="PASTA"/>
    <property type="match status" value="2"/>
</dbReference>
<sequence length="285" mass="31339">MKSSEFLGKLKSFYLWGNLLAMLLVVLVMGIGVRYGLNWYTHHGEAIMIPNVKKKSFTEAESILKQMGLKAVVSDTGYVKTLPPDCVLEQSPAAGEKVKAGRIIYLTINASKSPTITLPDVIDNSSLREAMAKLSAMGFKVGMPQFIPGEKDWVYGILVRGKHVAAGDRISIEDSLIIQAGNGMRDEADSVNYIDPVYPEYNDASDEDVDQFVEVSAPVEESAKPNQTPTKGETTQDAQKETPAPKKSYPKNPQPAEPATPRKVKPSPQKTPVHTPKKRLDVRRD</sequence>
<dbReference type="EMBL" id="NBAX01000006">
    <property type="protein sequence ID" value="PNP94129.1"/>
    <property type="molecule type" value="Genomic_DNA"/>
</dbReference>
<dbReference type="SUPFAM" id="SSF54184">
    <property type="entry name" value="Penicillin-binding protein 2x (pbp-2x), c-terminal domain"/>
    <property type="match status" value="1"/>
</dbReference>
<accession>A0A2K0XHX9</accession>